<evidence type="ECO:0000313" key="2">
    <source>
        <dbReference type="EMBL" id="AVK77476.1"/>
    </source>
</evidence>
<evidence type="ECO:0000256" key="1">
    <source>
        <dbReference type="SAM" id="MobiDB-lite"/>
    </source>
</evidence>
<accession>A0A2U7UG82</accession>
<reference evidence="2" key="1">
    <citation type="journal article" date="2018" name="Nat. Commun.">
        <title>Diversity and evolution of the emerging Pandoraviridae family.</title>
        <authorList>
            <person name="Legendre M."/>
            <person name="Fabre E."/>
            <person name="Poirot O."/>
            <person name="Jeudy S."/>
            <person name="Lartigue A."/>
            <person name="Alempic J.M."/>
            <person name="Beucher L."/>
            <person name="Philippe N."/>
            <person name="Bertaux L."/>
            <person name="Christo-Foroux E."/>
            <person name="Labadie K."/>
            <person name="Coute Y."/>
            <person name="Abergel C."/>
            <person name="Claverie J.M."/>
        </authorList>
    </citation>
    <scope>NUCLEOTIDE SEQUENCE [LARGE SCALE GENOMIC DNA]</scope>
    <source>
        <strain evidence="2">Macleodensis</strain>
    </source>
</reference>
<gene>
    <name evidence="2" type="ORF">pmac_cds_788</name>
</gene>
<feature type="region of interest" description="Disordered" evidence="1">
    <location>
        <begin position="1"/>
        <end position="23"/>
    </location>
</feature>
<sequence>MRAGSATAYARNVDRDEDGDVEAQDVPHVVGPSRWQGALRRFVTLALVISGAWCINTLLLGEPWPRAATVCGDLAWLAMWSLWEHRRVSHNVMPALAALRRRRPAALVPSMSTTCHLT</sequence>
<protein>
    <submittedName>
        <fullName evidence="2">Uncharacterized protein</fullName>
    </submittedName>
</protein>
<dbReference type="EMBL" id="MG011691">
    <property type="protein sequence ID" value="AVK77476.1"/>
    <property type="molecule type" value="Genomic_DNA"/>
</dbReference>
<dbReference type="KEGG" id="vg:36841931"/>
<name>A0A2U7UG82_9VIRU</name>
<dbReference type="Proteomes" id="UP000249758">
    <property type="component" value="Segment"/>
</dbReference>
<dbReference type="GeneID" id="36841931"/>
<organism evidence="2">
    <name type="scientific">Pandoravirus macleodensis</name>
    <dbReference type="NCBI Taxonomy" id="2107707"/>
    <lineage>
        <taxon>Viruses</taxon>
        <taxon>Pandoravirus</taxon>
    </lineage>
</organism>
<proteinExistence type="predicted"/>
<dbReference type="RefSeq" id="YP_009481472.1">
    <property type="nucleotide sequence ID" value="NC_037665.1"/>
</dbReference>